<evidence type="ECO:0000313" key="6">
    <source>
        <dbReference type="EMBL" id="MDX6850913.1"/>
    </source>
</evidence>
<dbReference type="InterPro" id="IPR016032">
    <property type="entry name" value="Sig_transdc_resp-reg_C-effctor"/>
</dbReference>
<dbReference type="EMBL" id="JAXAFO010000034">
    <property type="protein sequence ID" value="MDX6850913.1"/>
    <property type="molecule type" value="Genomic_DNA"/>
</dbReference>
<dbReference type="InterPro" id="IPR001789">
    <property type="entry name" value="Sig_transdc_resp-reg_receiver"/>
</dbReference>
<feature type="domain" description="Response regulatory" evidence="5">
    <location>
        <begin position="3"/>
        <end position="119"/>
    </location>
</feature>
<dbReference type="SUPFAM" id="SSF46894">
    <property type="entry name" value="C-terminal effector domain of the bipartite response regulators"/>
    <property type="match status" value="1"/>
</dbReference>
<evidence type="ECO:0000313" key="7">
    <source>
        <dbReference type="Proteomes" id="UP001273505"/>
    </source>
</evidence>
<proteinExistence type="predicted"/>
<dbReference type="SUPFAM" id="SSF52172">
    <property type="entry name" value="CheY-like"/>
    <property type="match status" value="1"/>
</dbReference>
<dbReference type="PROSITE" id="PS50043">
    <property type="entry name" value="HTH_LUXR_2"/>
    <property type="match status" value="1"/>
</dbReference>
<comment type="caution">
    <text evidence="6">The sequence shown here is derived from an EMBL/GenBank/DDBJ whole genome shotgun (WGS) entry which is preliminary data.</text>
</comment>
<sequence length="212" mass="23519">MINILLADDQQLMRDGISMLLELEEDMALVAEAANGREAIELYQQYSPDVVLMDIEMPTMDGIEAAKRIIELDANAKILVLTTFGQEDYVRRSLLAGARGFLLKAISGADLSSAIRKVQRGEAAVDAQSIGVLLQSYRDMAGTLQNPNSTLLNRREQEILELIAQHKSNREIAVMLSLAEGTIKNYISQLLEKLQVHDRKQAVQIGRDKGLL</sequence>
<dbReference type="InterPro" id="IPR000792">
    <property type="entry name" value="Tscrpt_reg_LuxR_C"/>
</dbReference>
<accession>A0ABU4S4W1</accession>
<dbReference type="Gene3D" id="3.40.50.2300">
    <property type="match status" value="1"/>
</dbReference>
<dbReference type="CDD" id="cd06170">
    <property type="entry name" value="LuxR_C_like"/>
    <property type="match status" value="1"/>
</dbReference>
<feature type="domain" description="HTH luxR-type" evidence="4">
    <location>
        <begin position="144"/>
        <end position="210"/>
    </location>
</feature>
<evidence type="ECO:0000256" key="2">
    <source>
        <dbReference type="ARBA" id="ARBA00023125"/>
    </source>
</evidence>
<evidence type="ECO:0000256" key="3">
    <source>
        <dbReference type="PROSITE-ProRule" id="PRU00169"/>
    </source>
</evidence>
<dbReference type="InterPro" id="IPR058245">
    <property type="entry name" value="NreC/VraR/RcsB-like_REC"/>
</dbReference>
<dbReference type="PRINTS" id="PR00038">
    <property type="entry name" value="HTHLUXR"/>
</dbReference>
<gene>
    <name evidence="6" type="ORF">SCD92_16175</name>
</gene>
<dbReference type="SMART" id="SM00421">
    <property type="entry name" value="HTH_LUXR"/>
    <property type="match status" value="1"/>
</dbReference>
<keyword evidence="2" id="KW-0238">DNA-binding</keyword>
<reference evidence="6 7" key="1">
    <citation type="submission" date="2023-11" db="EMBL/GenBank/DDBJ databases">
        <title>Gilvimarinus fulvus sp. nov., isolated from the surface of Kelp.</title>
        <authorList>
            <person name="Sun Y.Y."/>
            <person name="Gong Y."/>
            <person name="Du Z.J."/>
        </authorList>
    </citation>
    <scope>NUCLEOTIDE SEQUENCE [LARGE SCALE GENOMIC DNA]</scope>
    <source>
        <strain evidence="6 7">SDUM040013</strain>
    </source>
</reference>
<dbReference type="Pfam" id="PF00196">
    <property type="entry name" value="GerE"/>
    <property type="match status" value="1"/>
</dbReference>
<evidence type="ECO:0000259" key="4">
    <source>
        <dbReference type="PROSITE" id="PS50043"/>
    </source>
</evidence>
<keyword evidence="1 3" id="KW-0597">Phosphoprotein</keyword>
<name>A0ABU4S4W1_9GAMM</name>
<evidence type="ECO:0000256" key="1">
    <source>
        <dbReference type="ARBA" id="ARBA00022553"/>
    </source>
</evidence>
<dbReference type="SMART" id="SM00448">
    <property type="entry name" value="REC"/>
    <property type="match status" value="1"/>
</dbReference>
<dbReference type="RefSeq" id="WP_302723359.1">
    <property type="nucleotide sequence ID" value="NZ_JAULRU010000610.1"/>
</dbReference>
<dbReference type="PROSITE" id="PS50110">
    <property type="entry name" value="RESPONSE_REGULATORY"/>
    <property type="match status" value="1"/>
</dbReference>
<dbReference type="PANTHER" id="PTHR43214:SF42">
    <property type="entry name" value="TRANSCRIPTIONAL REGULATORY PROTEIN DESR"/>
    <property type="match status" value="1"/>
</dbReference>
<dbReference type="InterPro" id="IPR039420">
    <property type="entry name" value="WalR-like"/>
</dbReference>
<protein>
    <submittedName>
        <fullName evidence="6">Response regulator transcription factor</fullName>
    </submittedName>
</protein>
<organism evidence="6 7">
    <name type="scientific">Gilvimarinus gilvus</name>
    <dbReference type="NCBI Taxonomy" id="3058038"/>
    <lineage>
        <taxon>Bacteria</taxon>
        <taxon>Pseudomonadati</taxon>
        <taxon>Pseudomonadota</taxon>
        <taxon>Gammaproteobacteria</taxon>
        <taxon>Cellvibrionales</taxon>
        <taxon>Cellvibrionaceae</taxon>
        <taxon>Gilvimarinus</taxon>
    </lineage>
</organism>
<dbReference type="Proteomes" id="UP001273505">
    <property type="component" value="Unassembled WGS sequence"/>
</dbReference>
<feature type="modified residue" description="4-aspartylphosphate" evidence="3">
    <location>
        <position position="54"/>
    </location>
</feature>
<dbReference type="PANTHER" id="PTHR43214">
    <property type="entry name" value="TWO-COMPONENT RESPONSE REGULATOR"/>
    <property type="match status" value="1"/>
</dbReference>
<dbReference type="InterPro" id="IPR011006">
    <property type="entry name" value="CheY-like_superfamily"/>
</dbReference>
<dbReference type="Pfam" id="PF00072">
    <property type="entry name" value="Response_reg"/>
    <property type="match status" value="1"/>
</dbReference>
<dbReference type="CDD" id="cd17535">
    <property type="entry name" value="REC_NarL-like"/>
    <property type="match status" value="1"/>
</dbReference>
<evidence type="ECO:0000259" key="5">
    <source>
        <dbReference type="PROSITE" id="PS50110"/>
    </source>
</evidence>
<keyword evidence="7" id="KW-1185">Reference proteome</keyword>